<dbReference type="Proteomes" id="UP001497680">
    <property type="component" value="Unassembled WGS sequence"/>
</dbReference>
<reference evidence="1 2" key="1">
    <citation type="journal article" date="2022" name="New Phytol.">
        <title>Ecological generalism drives hyperdiversity of secondary metabolite gene clusters in xylarialean endophytes.</title>
        <authorList>
            <person name="Franco M.E.E."/>
            <person name="Wisecaver J.H."/>
            <person name="Arnold A.E."/>
            <person name="Ju Y.M."/>
            <person name="Slot J.C."/>
            <person name="Ahrendt S."/>
            <person name="Moore L.P."/>
            <person name="Eastman K.E."/>
            <person name="Scott K."/>
            <person name="Konkel Z."/>
            <person name="Mondo S.J."/>
            <person name="Kuo A."/>
            <person name="Hayes R.D."/>
            <person name="Haridas S."/>
            <person name="Andreopoulos B."/>
            <person name="Riley R."/>
            <person name="LaButti K."/>
            <person name="Pangilinan J."/>
            <person name="Lipzen A."/>
            <person name="Amirebrahimi M."/>
            <person name="Yan J."/>
            <person name="Adam C."/>
            <person name="Keymanesh K."/>
            <person name="Ng V."/>
            <person name="Louie K."/>
            <person name="Northen T."/>
            <person name="Drula E."/>
            <person name="Henrissat B."/>
            <person name="Hsieh H.M."/>
            <person name="Youens-Clark K."/>
            <person name="Lutzoni F."/>
            <person name="Miadlikowska J."/>
            <person name="Eastwood D.C."/>
            <person name="Hamelin R.C."/>
            <person name="Grigoriev I.V."/>
            <person name="U'Ren J.M."/>
        </authorList>
    </citation>
    <scope>NUCLEOTIDE SEQUENCE [LARGE SCALE GENOMIC DNA]</scope>
    <source>
        <strain evidence="1 2">ER1909</strain>
    </source>
</reference>
<keyword evidence="2" id="KW-1185">Reference proteome</keyword>
<organism evidence="1 2">
    <name type="scientific">Hypoxylon rubiginosum</name>
    <dbReference type="NCBI Taxonomy" id="110542"/>
    <lineage>
        <taxon>Eukaryota</taxon>
        <taxon>Fungi</taxon>
        <taxon>Dikarya</taxon>
        <taxon>Ascomycota</taxon>
        <taxon>Pezizomycotina</taxon>
        <taxon>Sordariomycetes</taxon>
        <taxon>Xylariomycetidae</taxon>
        <taxon>Xylariales</taxon>
        <taxon>Hypoxylaceae</taxon>
        <taxon>Hypoxylon</taxon>
    </lineage>
</organism>
<dbReference type="EMBL" id="MU394446">
    <property type="protein sequence ID" value="KAI6080405.1"/>
    <property type="molecule type" value="Genomic_DNA"/>
</dbReference>
<protein>
    <submittedName>
        <fullName evidence="1">MFS general substrate transporter</fullName>
    </submittedName>
</protein>
<evidence type="ECO:0000313" key="1">
    <source>
        <dbReference type="EMBL" id="KAI6080405.1"/>
    </source>
</evidence>
<proteinExistence type="predicted"/>
<name>A0ACC0CJA3_9PEZI</name>
<comment type="caution">
    <text evidence="1">The sequence shown here is derived from an EMBL/GenBank/DDBJ whole genome shotgun (WGS) entry which is preliminary data.</text>
</comment>
<sequence>MTDTMEQRSISVKGQNMKADDADTEARLPVLDAPAKYQDQDTERHPYEVQWDGGDSDPMNPRSMSYARKWLIVFVVSLGGLDVTFTSSVYTSTFNQITQEFGASNLVATVGLSLYLIGLSFGPMLLGPLSEFYGRRPIYLLSLTFFLIWLVPEAAAKNIATMLVGRFLNGLSGSAFMSIVGGTVGDLFNREQLGPPMTVFTATVFVGPSVAPVIGGFINEYTSWRWTFYLVIIWSAIDLVLVALLVPETYHPILLRNKARKLRKETENARWAAPMEKTTKSIPRTIALATQRPLELLVFEPMCLNLCVYSALLLGIVYLFFGAFNVVFSETYGFELWQQGLVFLGLLVGMLCGAACTPIVSRNYMRLIRKRESSTGETGGSEPEYRLPPTIAGSMLAPVGLFMFAWTCFPSVHWVVPIIGSSIFGMGNFLIFTGIFTFKVEAYPLYAASALAANTFLRCIIGSIFPLFGIQMYRKHLLAFLTLAMMPFPYLFFRYGSKIRQRSRFAST</sequence>
<evidence type="ECO:0000313" key="2">
    <source>
        <dbReference type="Proteomes" id="UP001497680"/>
    </source>
</evidence>
<gene>
    <name evidence="1" type="ORF">F4821DRAFT_273854</name>
</gene>
<accession>A0ACC0CJA3</accession>